<feature type="domain" description="Signal transduction histidine kinase internal region" evidence="2">
    <location>
        <begin position="812"/>
        <end position="890"/>
    </location>
</feature>
<evidence type="ECO:0000259" key="2">
    <source>
        <dbReference type="Pfam" id="PF06580"/>
    </source>
</evidence>
<dbReference type="InterPro" id="IPR013783">
    <property type="entry name" value="Ig-like_fold"/>
</dbReference>
<organism evidence="3 4">
    <name type="scientific">Dokdonia ponticola</name>
    <dbReference type="NCBI Taxonomy" id="2041041"/>
    <lineage>
        <taxon>Bacteria</taxon>
        <taxon>Pseudomonadati</taxon>
        <taxon>Bacteroidota</taxon>
        <taxon>Flavobacteriia</taxon>
        <taxon>Flavobacteriales</taxon>
        <taxon>Flavobacteriaceae</taxon>
        <taxon>Dokdonia</taxon>
    </lineage>
</organism>
<dbReference type="Gene3D" id="2.130.10.10">
    <property type="entry name" value="YVTN repeat-like/Quinoprotein amine dehydrogenase"/>
    <property type="match status" value="2"/>
</dbReference>
<protein>
    <submittedName>
        <fullName evidence="3">Histidine kinase</fullName>
    </submittedName>
</protein>
<evidence type="ECO:0000313" key="4">
    <source>
        <dbReference type="Proteomes" id="UP001596043"/>
    </source>
</evidence>
<keyword evidence="4" id="KW-1185">Reference proteome</keyword>
<dbReference type="PANTHER" id="PTHR34220:SF7">
    <property type="entry name" value="SENSOR HISTIDINE KINASE YPDA"/>
    <property type="match status" value="1"/>
</dbReference>
<evidence type="ECO:0000313" key="3">
    <source>
        <dbReference type="EMBL" id="MFC4636589.1"/>
    </source>
</evidence>
<dbReference type="EMBL" id="JBHSFV010000024">
    <property type="protein sequence ID" value="MFC4636589.1"/>
    <property type="molecule type" value="Genomic_DNA"/>
</dbReference>
<dbReference type="PANTHER" id="PTHR34220">
    <property type="entry name" value="SENSOR HISTIDINE KINASE YPDA"/>
    <property type="match status" value="1"/>
</dbReference>
<gene>
    <name evidence="3" type="ORF">ACFO3O_21975</name>
</gene>
<keyword evidence="1" id="KW-0472">Membrane</keyword>
<dbReference type="InterPro" id="IPR036890">
    <property type="entry name" value="HATPase_C_sf"/>
</dbReference>
<dbReference type="InterPro" id="IPR050640">
    <property type="entry name" value="Bact_2-comp_sensor_kinase"/>
</dbReference>
<proteinExistence type="predicted"/>
<dbReference type="Pfam" id="PF06580">
    <property type="entry name" value="His_kinase"/>
    <property type="match status" value="1"/>
</dbReference>
<accession>A0ABV9I547</accession>
<reference evidence="4" key="1">
    <citation type="journal article" date="2019" name="Int. J. Syst. Evol. Microbiol.">
        <title>The Global Catalogue of Microorganisms (GCM) 10K type strain sequencing project: providing services to taxonomists for standard genome sequencing and annotation.</title>
        <authorList>
            <consortium name="The Broad Institute Genomics Platform"/>
            <consortium name="The Broad Institute Genome Sequencing Center for Infectious Disease"/>
            <person name="Wu L."/>
            <person name="Ma J."/>
        </authorList>
    </citation>
    <scope>NUCLEOTIDE SEQUENCE [LARGE SCALE GENOMIC DNA]</scope>
    <source>
        <strain evidence="4">YJ-61-S</strain>
    </source>
</reference>
<dbReference type="RefSeq" id="WP_379982929.1">
    <property type="nucleotide sequence ID" value="NZ_JBHSFV010000024.1"/>
</dbReference>
<dbReference type="Gene3D" id="3.30.565.10">
    <property type="entry name" value="Histidine kinase-like ATPase, C-terminal domain"/>
    <property type="match status" value="1"/>
</dbReference>
<dbReference type="Gene3D" id="2.60.40.10">
    <property type="entry name" value="Immunoglobulins"/>
    <property type="match status" value="1"/>
</dbReference>
<feature type="transmembrane region" description="Helical" evidence="1">
    <location>
        <begin position="778"/>
        <end position="795"/>
    </location>
</feature>
<evidence type="ECO:0000256" key="1">
    <source>
        <dbReference type="SAM" id="Phobius"/>
    </source>
</evidence>
<name>A0ABV9I547_9FLAO</name>
<dbReference type="SUPFAM" id="SSF63829">
    <property type="entry name" value="Calcium-dependent phosphotriesterase"/>
    <property type="match status" value="1"/>
</dbReference>
<keyword evidence="1" id="KW-1133">Transmembrane helix</keyword>
<keyword evidence="3" id="KW-0418">Kinase</keyword>
<dbReference type="InterPro" id="IPR015943">
    <property type="entry name" value="WD40/YVTN_repeat-like_dom_sf"/>
</dbReference>
<sequence>MYKFKIYISLFFINSCLYSQNSKIESIPVYDEEGYSINSFNAIVDAENFLWTDSPKGLIKHAGSHKVLFPYNFPNNNEDIGISSIKEVAPNTIIGINKRGFFHLNTITGVLEWRFIIKDKTNYNFDDFTEDKYGNVWTTIGESTILKFNKNDSLEVLDLKKLIISKGFDRVGIKIKFVDEKGLFLTFGDKYYYYDHKTLEYIANFVPESRSSRLEYNHLSGNGTLFFSNTSGSYKINGESYYYKYIPEYGIQIFEIPKYYINTVERENGDKLVFSIEDLINKPTLYIFRKKNFKEFETSAFQFNYGITKPFFYKNRILVPSFKSLKIIDNNIQDFTNFTYLSNQYQKLDNVSFRTIEILSDGTLLAISNKGWFELKKGDTVFSEAIYTNKGVELKRKIVSNSYGLHKTNDSIFYLYGFSNYLQRINVNKKKFNSLQLFEKSNIKFNVVFDIKQMKENLLLLATDNGLFIFNENERYLEKYAFEEVNKKNIETIYLDKKNNELWVGLSNEGGLYKKNLTTREIIHFKQNSLNYTLVDDNLTVIFEDCNSNTIWVGTKNGLQKINKKSLNSKSYVFGNTETNYITGILEVNDELWLSSYNGIIVFNKEEETFKVFYQEDGLPDNEFNKKSFKKVNDHSLYFGGINGLVNIKPTYKLENSNKDKISLIEIKYFDEKIGEDVTINKNISEFNTISISEQNNYLFCKLAFNSPIQKKNVSFLYRFLGENQPWLKTNQNGELNFSSLPVGKNIIEIKGVNELGESLNRLKVKIQVTQKFYKNPYFLSFGILLVALLIVFYINERAKNLKKELQILTARARELRLQLNPHYTYNILNSLQSIFLLESPKTANNYIVMYANLIRGTINLNNQDYVTINEEITFFKNYLQLEKLRLDSNLNYSIYISPEVNQNQKILSLLIQPIIENAIIHGLTPKKDNRDLSINFLIQKPFLVIEIQDNGIGRAKALEGKRYLERASKSLGLYLINKRIQTHNKIYKKQKIYWEIINLNQNKKTRGTKVLFKFTL</sequence>
<dbReference type="Proteomes" id="UP001596043">
    <property type="component" value="Unassembled WGS sequence"/>
</dbReference>
<dbReference type="GO" id="GO:0016301">
    <property type="term" value="F:kinase activity"/>
    <property type="evidence" value="ECO:0007669"/>
    <property type="project" value="UniProtKB-KW"/>
</dbReference>
<dbReference type="SUPFAM" id="SSF55874">
    <property type="entry name" value="ATPase domain of HSP90 chaperone/DNA topoisomerase II/histidine kinase"/>
    <property type="match status" value="1"/>
</dbReference>
<keyword evidence="1" id="KW-0812">Transmembrane</keyword>
<comment type="caution">
    <text evidence="3">The sequence shown here is derived from an EMBL/GenBank/DDBJ whole genome shotgun (WGS) entry which is preliminary data.</text>
</comment>
<dbReference type="InterPro" id="IPR010559">
    <property type="entry name" value="Sig_transdc_His_kin_internal"/>
</dbReference>
<keyword evidence="3" id="KW-0808">Transferase</keyword>